<dbReference type="PANTHER" id="PTHR43280">
    <property type="entry name" value="ARAC-FAMILY TRANSCRIPTIONAL REGULATOR"/>
    <property type="match status" value="1"/>
</dbReference>
<name>A0ABU6PX29_9BACL</name>
<evidence type="ECO:0000259" key="4">
    <source>
        <dbReference type="PROSITE" id="PS01124"/>
    </source>
</evidence>
<protein>
    <submittedName>
        <fullName evidence="5">AraC family transcriptional regulator</fullName>
    </submittedName>
</protein>
<keyword evidence="2" id="KW-0238">DNA-binding</keyword>
<dbReference type="SUPFAM" id="SSF46689">
    <property type="entry name" value="Homeodomain-like"/>
    <property type="match status" value="2"/>
</dbReference>
<dbReference type="InterPro" id="IPR018062">
    <property type="entry name" value="HTH_AraC-typ_CS"/>
</dbReference>
<dbReference type="InterPro" id="IPR009057">
    <property type="entry name" value="Homeodomain-like_sf"/>
</dbReference>
<evidence type="ECO:0000256" key="3">
    <source>
        <dbReference type="ARBA" id="ARBA00023163"/>
    </source>
</evidence>
<proteinExistence type="predicted"/>
<feature type="domain" description="HTH araC/xylS-type" evidence="4">
    <location>
        <begin position="10"/>
        <end position="108"/>
    </location>
</feature>
<evidence type="ECO:0000313" key="5">
    <source>
        <dbReference type="EMBL" id="MED5018648.1"/>
    </source>
</evidence>
<dbReference type="SMART" id="SM00342">
    <property type="entry name" value="HTH_ARAC"/>
    <property type="match status" value="1"/>
</dbReference>
<organism evidence="5 6">
    <name type="scientific">Paenibacillus chibensis</name>
    <dbReference type="NCBI Taxonomy" id="59846"/>
    <lineage>
        <taxon>Bacteria</taxon>
        <taxon>Bacillati</taxon>
        <taxon>Bacillota</taxon>
        <taxon>Bacilli</taxon>
        <taxon>Bacillales</taxon>
        <taxon>Paenibacillaceae</taxon>
        <taxon>Paenibacillus</taxon>
    </lineage>
</organism>
<evidence type="ECO:0000256" key="2">
    <source>
        <dbReference type="ARBA" id="ARBA00023125"/>
    </source>
</evidence>
<dbReference type="EMBL" id="JARTLD010000036">
    <property type="protein sequence ID" value="MED5018648.1"/>
    <property type="molecule type" value="Genomic_DNA"/>
</dbReference>
<comment type="caution">
    <text evidence="5">The sequence shown here is derived from an EMBL/GenBank/DDBJ whole genome shotgun (WGS) entry which is preliminary data.</text>
</comment>
<dbReference type="RefSeq" id="WP_328279066.1">
    <property type="nucleotide sequence ID" value="NZ_JARTLD010000036.1"/>
</dbReference>
<evidence type="ECO:0000313" key="6">
    <source>
        <dbReference type="Proteomes" id="UP001343257"/>
    </source>
</evidence>
<gene>
    <name evidence="5" type="ORF">P9847_15170</name>
</gene>
<dbReference type="PROSITE" id="PS01124">
    <property type="entry name" value="HTH_ARAC_FAMILY_2"/>
    <property type="match status" value="1"/>
</dbReference>
<dbReference type="PANTHER" id="PTHR43280:SF28">
    <property type="entry name" value="HTH-TYPE TRANSCRIPTIONAL ACTIVATOR RHAS"/>
    <property type="match status" value="1"/>
</dbReference>
<dbReference type="InterPro" id="IPR018060">
    <property type="entry name" value="HTH_AraC"/>
</dbReference>
<sequence>MNKEHLAAAEEAILYMKNHLDEEITSDQLAAHVGYSPFHFTRIFKSATGVSPRHYLSALRIEAGKMALLNERSLLMKILLSIGFRSSGSFNTRFKQNVGISPRKFRSISLPLTQYVRRFEHQELQMEASSDHSTSSRQLIRCHIQAPESFRGIIFVGLFPHPIPDQRPAAGTALNRRKRNCVFTQVPSGTYHVLAAGIPWSLNPRDYFVLTHALRGKYPAAIEVSENTILDVPILLREPLAVDPPIVINLPLLLFEQKEKNAAK</sequence>
<dbReference type="Pfam" id="PF12833">
    <property type="entry name" value="HTH_18"/>
    <property type="match status" value="1"/>
</dbReference>
<accession>A0ABU6PX29</accession>
<keyword evidence="3" id="KW-0804">Transcription</keyword>
<dbReference type="Gene3D" id="1.10.10.60">
    <property type="entry name" value="Homeodomain-like"/>
    <property type="match status" value="2"/>
</dbReference>
<keyword evidence="6" id="KW-1185">Reference proteome</keyword>
<keyword evidence="1" id="KW-0805">Transcription regulation</keyword>
<dbReference type="PROSITE" id="PS00041">
    <property type="entry name" value="HTH_ARAC_FAMILY_1"/>
    <property type="match status" value="1"/>
</dbReference>
<dbReference type="Proteomes" id="UP001343257">
    <property type="component" value="Unassembled WGS sequence"/>
</dbReference>
<reference evidence="5 6" key="1">
    <citation type="submission" date="2023-03" db="EMBL/GenBank/DDBJ databases">
        <title>Bacillus Genome Sequencing.</title>
        <authorList>
            <person name="Dunlap C."/>
        </authorList>
    </citation>
    <scope>NUCLEOTIDE SEQUENCE [LARGE SCALE GENOMIC DNA]</scope>
    <source>
        <strain evidence="5 6">NRS-52</strain>
    </source>
</reference>
<evidence type="ECO:0000256" key="1">
    <source>
        <dbReference type="ARBA" id="ARBA00023015"/>
    </source>
</evidence>